<evidence type="ECO:0000313" key="2">
    <source>
        <dbReference type="Proteomes" id="UP000179807"/>
    </source>
</evidence>
<name>A0A1J4KTR2_9EUKA</name>
<sequence length="362" mass="41959">MSLNIDDLLLTRQLEVQELINRANSPSKAVDDKENERDKKMLDLISNNFQYPYPEAPFLYLFDRFEIKPNGEIPLFPRLKKSTYQCLKVSPGRVVFTETLVFTLIQEMVIHPTKSAEIGAILLKFCKNAPNYQLNLQMWLNFVAEISVSYPNILVYVLGIAKPNIFQQEFTENYSNDEVIVLLLVSLMCKCVIDNENVIYILNSLQKYLEHPISPFVSEVLQSAIEHVDPDLFVQFSLLIPPCPNSSQILKLFSCDVITRLLGIDHTYDISEIIPQLERLQILCDANDQEKSQTAVIVIHFIEKLCFVMVKMSEISIEQLEEIKRFLNLKRNVQVDELIQIKEKLHLTRAQIDNYIEFIKDQ</sequence>
<protein>
    <submittedName>
        <fullName evidence="1">Uncharacterized protein</fullName>
    </submittedName>
</protein>
<dbReference type="RefSeq" id="XP_068366013.1">
    <property type="nucleotide sequence ID" value="XM_068499412.1"/>
</dbReference>
<keyword evidence="2" id="KW-1185">Reference proteome</keyword>
<dbReference type="Proteomes" id="UP000179807">
    <property type="component" value="Unassembled WGS sequence"/>
</dbReference>
<dbReference type="VEuPathDB" id="TrichDB:TRFO_17139"/>
<gene>
    <name evidence="1" type="ORF">TRFO_17139</name>
</gene>
<dbReference type="GeneID" id="94834116"/>
<comment type="caution">
    <text evidence="1">The sequence shown here is derived from an EMBL/GenBank/DDBJ whole genome shotgun (WGS) entry which is preliminary data.</text>
</comment>
<accession>A0A1J4KTR2</accession>
<reference evidence="1" key="1">
    <citation type="submission" date="2016-10" db="EMBL/GenBank/DDBJ databases">
        <authorList>
            <person name="Benchimol M."/>
            <person name="Almeida L.G."/>
            <person name="Vasconcelos A.T."/>
            <person name="Perreira-Neves A."/>
            <person name="Rosa I.A."/>
            <person name="Tasca T."/>
            <person name="Bogo M.R."/>
            <person name="de Souza W."/>
        </authorList>
    </citation>
    <scope>NUCLEOTIDE SEQUENCE [LARGE SCALE GENOMIC DNA]</scope>
    <source>
        <strain evidence="1">K</strain>
    </source>
</reference>
<dbReference type="AlphaFoldDB" id="A0A1J4KTR2"/>
<evidence type="ECO:0000313" key="1">
    <source>
        <dbReference type="EMBL" id="OHT12877.1"/>
    </source>
</evidence>
<dbReference type="EMBL" id="MLAK01000553">
    <property type="protein sequence ID" value="OHT12877.1"/>
    <property type="molecule type" value="Genomic_DNA"/>
</dbReference>
<proteinExistence type="predicted"/>
<organism evidence="1 2">
    <name type="scientific">Tritrichomonas foetus</name>
    <dbReference type="NCBI Taxonomy" id="1144522"/>
    <lineage>
        <taxon>Eukaryota</taxon>
        <taxon>Metamonada</taxon>
        <taxon>Parabasalia</taxon>
        <taxon>Tritrichomonadida</taxon>
        <taxon>Tritrichomonadidae</taxon>
        <taxon>Tritrichomonas</taxon>
    </lineage>
</organism>
<dbReference type="OrthoDB" id="10608218at2759"/>